<reference evidence="15" key="1">
    <citation type="journal article" date="2017" name="Nature">
        <title>The genome of Chenopodium quinoa.</title>
        <authorList>
            <person name="Jarvis D.E."/>
            <person name="Ho Y.S."/>
            <person name="Lightfoot D.J."/>
            <person name="Schmoeckel S.M."/>
            <person name="Li B."/>
            <person name="Borm T.J.A."/>
            <person name="Ohyanagi H."/>
            <person name="Mineta K."/>
            <person name="Michell C.T."/>
            <person name="Saber N."/>
            <person name="Kharbatia N.M."/>
            <person name="Rupper R.R."/>
            <person name="Sharp A.R."/>
            <person name="Dally N."/>
            <person name="Boughton B.A."/>
            <person name="Woo Y.H."/>
            <person name="Gao G."/>
            <person name="Schijlen E.G.W.M."/>
            <person name="Guo X."/>
            <person name="Momin A.A."/>
            <person name="Negrao S."/>
            <person name="Al-Babili S."/>
            <person name="Gehring C."/>
            <person name="Roessner U."/>
            <person name="Jung C."/>
            <person name="Murphy K."/>
            <person name="Arold S.T."/>
            <person name="Gojobori T."/>
            <person name="van der Linden C.G."/>
            <person name="van Loo E.N."/>
            <person name="Jellen E.N."/>
            <person name="Maughan P.J."/>
            <person name="Tester M."/>
        </authorList>
    </citation>
    <scope>NUCLEOTIDE SEQUENCE [LARGE SCALE GENOMIC DNA]</scope>
    <source>
        <strain evidence="15">cv. PI 614886</strain>
    </source>
</reference>
<evidence type="ECO:0000256" key="9">
    <source>
        <dbReference type="ARBA" id="ARBA00022840"/>
    </source>
</evidence>
<feature type="domain" description="Gnk2-homologous" evidence="14">
    <location>
        <begin position="206"/>
        <end position="309"/>
    </location>
</feature>
<dbReference type="Gene3D" id="3.30.430.20">
    <property type="entry name" value="Gnk2 domain, C-X8-C-X2-C motif"/>
    <property type="match status" value="2"/>
</dbReference>
<evidence type="ECO:0000256" key="10">
    <source>
        <dbReference type="ARBA" id="ARBA00022989"/>
    </source>
</evidence>
<evidence type="ECO:0000256" key="12">
    <source>
        <dbReference type="ARBA" id="ARBA00023170"/>
    </source>
</evidence>
<comment type="subcellular location">
    <subcellularLocation>
        <location evidence="1">Membrane</location>
        <topology evidence="1">Single-pass membrane protein</topology>
    </subcellularLocation>
</comment>
<sequence>KGKSSTKVAIAIVIPVVVLIAALVASGLCFAKKRAKRFNDLAVGSGEDFATLESLQHDLVTLQSATNNFSEENKLGEGGFGGVYKAWKLWNDGKPLEFVDPIIRDSCSSNEVLRCIHLGLLCVQDNADDRPTIATALLMLDIDSVNPPVPKEPAYYIRATTTSFGNDTNDVVYGLFLCRGDQNATGCGDCVTTAATADLPNVYCPGAMGAVICESDVGRERSRFIDAMYNTLNSMVADTASNTSGKKFTTKAVNVTSSITLYALAQCTPDLSPNDCKRCLTECIGKLDIMTSSQTLMPSCFVRYESFPFFIGAVNYSSSTPQVFGSKGRKKVSAGAIIGIVFSVVALSAVILALGICFVKKRYKKFGAIPIQNGEDFTTLDSLQYDLATLQLATNNFSEESKIAEGGFGGVYKVR</sequence>
<dbReference type="InterPro" id="IPR011009">
    <property type="entry name" value="Kinase-like_dom_sf"/>
</dbReference>
<dbReference type="PANTHER" id="PTHR27002:SF181">
    <property type="entry name" value="RECEPTOR-LIKE SERINE_THREONINE-PROTEIN KINASE"/>
    <property type="match status" value="1"/>
</dbReference>
<keyword evidence="9" id="KW-0067">ATP-binding</keyword>
<dbReference type="GO" id="GO:0005524">
    <property type="term" value="F:ATP binding"/>
    <property type="evidence" value="ECO:0007669"/>
    <property type="project" value="UniProtKB-KW"/>
</dbReference>
<organism evidence="15 16">
    <name type="scientific">Chenopodium quinoa</name>
    <name type="common">Quinoa</name>
    <dbReference type="NCBI Taxonomy" id="63459"/>
    <lineage>
        <taxon>Eukaryota</taxon>
        <taxon>Viridiplantae</taxon>
        <taxon>Streptophyta</taxon>
        <taxon>Embryophyta</taxon>
        <taxon>Tracheophyta</taxon>
        <taxon>Spermatophyta</taxon>
        <taxon>Magnoliopsida</taxon>
        <taxon>eudicotyledons</taxon>
        <taxon>Gunneridae</taxon>
        <taxon>Pentapetalae</taxon>
        <taxon>Caryophyllales</taxon>
        <taxon>Chenopodiaceae</taxon>
        <taxon>Chenopodioideae</taxon>
        <taxon>Atripliceae</taxon>
        <taxon>Chenopodium</taxon>
    </lineage>
</organism>
<evidence type="ECO:0000256" key="13">
    <source>
        <dbReference type="SAM" id="Phobius"/>
    </source>
</evidence>
<evidence type="ECO:0000256" key="7">
    <source>
        <dbReference type="ARBA" id="ARBA00022741"/>
    </source>
</evidence>
<evidence type="ECO:0000256" key="6">
    <source>
        <dbReference type="ARBA" id="ARBA00022737"/>
    </source>
</evidence>
<dbReference type="GO" id="GO:0004674">
    <property type="term" value="F:protein serine/threonine kinase activity"/>
    <property type="evidence" value="ECO:0007669"/>
    <property type="project" value="UniProtKB-KW"/>
</dbReference>
<keyword evidence="6" id="KW-0677">Repeat</keyword>
<keyword evidence="10 13" id="KW-1133">Transmembrane helix</keyword>
<dbReference type="CDD" id="cd23509">
    <property type="entry name" value="Gnk2-like"/>
    <property type="match status" value="2"/>
</dbReference>
<keyword evidence="2" id="KW-0723">Serine/threonine-protein kinase</keyword>
<dbReference type="GO" id="GO:0005886">
    <property type="term" value="C:plasma membrane"/>
    <property type="evidence" value="ECO:0007669"/>
    <property type="project" value="TreeGrafter"/>
</dbReference>
<keyword evidence="5" id="KW-0732">Signal</keyword>
<dbReference type="SUPFAM" id="SSF56112">
    <property type="entry name" value="Protein kinase-like (PK-like)"/>
    <property type="match status" value="1"/>
</dbReference>
<keyword evidence="12" id="KW-0675">Receptor</keyword>
<feature type="transmembrane region" description="Helical" evidence="13">
    <location>
        <begin position="336"/>
        <end position="359"/>
    </location>
</feature>
<keyword evidence="3" id="KW-0808">Transferase</keyword>
<dbReference type="Gramene" id="AUR62022032-RA">
    <property type="protein sequence ID" value="AUR62022032-RA:cds"/>
    <property type="gene ID" value="AUR62022032"/>
</dbReference>
<keyword evidence="8" id="KW-0418">Kinase</keyword>
<keyword evidence="7" id="KW-0547">Nucleotide-binding</keyword>
<evidence type="ECO:0000259" key="14">
    <source>
        <dbReference type="PROSITE" id="PS51473"/>
    </source>
</evidence>
<dbReference type="PANTHER" id="PTHR27002">
    <property type="entry name" value="RECEPTOR-LIKE SERINE/THREONINE-PROTEIN KINASE SD1-8"/>
    <property type="match status" value="1"/>
</dbReference>
<dbReference type="EnsemblPlants" id="AUR62022032-RA">
    <property type="protein sequence ID" value="AUR62022032-RA:cds"/>
    <property type="gene ID" value="AUR62022032"/>
</dbReference>
<dbReference type="AlphaFoldDB" id="A0A803M250"/>
<evidence type="ECO:0000256" key="4">
    <source>
        <dbReference type="ARBA" id="ARBA00022692"/>
    </source>
</evidence>
<evidence type="ECO:0000256" key="11">
    <source>
        <dbReference type="ARBA" id="ARBA00023136"/>
    </source>
</evidence>
<reference evidence="15" key="2">
    <citation type="submission" date="2021-03" db="UniProtKB">
        <authorList>
            <consortium name="EnsemblPlants"/>
        </authorList>
    </citation>
    <scope>IDENTIFICATION</scope>
</reference>
<evidence type="ECO:0000313" key="15">
    <source>
        <dbReference type="EnsemblPlants" id="AUR62022032-RA:cds"/>
    </source>
</evidence>
<dbReference type="Pfam" id="PF01657">
    <property type="entry name" value="Stress-antifung"/>
    <property type="match status" value="2"/>
</dbReference>
<dbReference type="PROSITE" id="PS51473">
    <property type="entry name" value="GNK2"/>
    <property type="match status" value="1"/>
</dbReference>
<name>A0A803M250_CHEQI</name>
<dbReference type="Proteomes" id="UP000596660">
    <property type="component" value="Unplaced"/>
</dbReference>
<evidence type="ECO:0000256" key="5">
    <source>
        <dbReference type="ARBA" id="ARBA00022729"/>
    </source>
</evidence>
<evidence type="ECO:0000256" key="8">
    <source>
        <dbReference type="ARBA" id="ARBA00022777"/>
    </source>
</evidence>
<evidence type="ECO:0000313" key="16">
    <source>
        <dbReference type="Proteomes" id="UP000596660"/>
    </source>
</evidence>
<evidence type="ECO:0000256" key="1">
    <source>
        <dbReference type="ARBA" id="ARBA00004167"/>
    </source>
</evidence>
<keyword evidence="11 13" id="KW-0472">Membrane</keyword>
<dbReference type="Gene3D" id="3.30.200.20">
    <property type="entry name" value="Phosphorylase Kinase, domain 1"/>
    <property type="match status" value="2"/>
</dbReference>
<dbReference type="InterPro" id="IPR002902">
    <property type="entry name" value="GNK2"/>
</dbReference>
<evidence type="ECO:0000256" key="2">
    <source>
        <dbReference type="ARBA" id="ARBA00022527"/>
    </source>
</evidence>
<proteinExistence type="predicted"/>
<keyword evidence="16" id="KW-1185">Reference proteome</keyword>
<dbReference type="InterPro" id="IPR038408">
    <property type="entry name" value="GNK2_sf"/>
</dbReference>
<evidence type="ECO:0000256" key="3">
    <source>
        <dbReference type="ARBA" id="ARBA00022679"/>
    </source>
</evidence>
<accession>A0A803M250</accession>
<keyword evidence="4 13" id="KW-0812">Transmembrane</keyword>
<protein>
    <recommendedName>
        <fullName evidence="14">Gnk2-homologous domain-containing protein</fullName>
    </recommendedName>
</protein>